<dbReference type="InterPro" id="IPR029479">
    <property type="entry name" value="Nitroreductase"/>
</dbReference>
<evidence type="ECO:0000256" key="2">
    <source>
        <dbReference type="ARBA" id="ARBA00004496"/>
    </source>
</evidence>
<feature type="domain" description="Nitroreductase" evidence="7">
    <location>
        <begin position="19"/>
        <end position="185"/>
    </location>
</feature>
<gene>
    <name evidence="8" type="ORF">CALCODRAFT_550183</name>
</gene>
<keyword evidence="4" id="KW-0963">Cytoplasm</keyword>
<dbReference type="Gene3D" id="3.40.109.10">
    <property type="entry name" value="NADH Oxidase"/>
    <property type="match status" value="1"/>
</dbReference>
<sequence>MSTTSAPGSAAFLKAIQLRRTVYTINDKIPVPDEKIVEIVEAAIKHGPSSFNSQSSRAVVLFGEDHKKLWEIVLAILKPIVPEEEYPKSEGKVNGCFKAGHGTVLFFEDQASVKAMQEMSPLYQDRFPEFSQHASAMAQFIVWTALANEGISASLQHYNPLIDEKVRDEFKLPITWALAAQMPFGEATAPAGEKTFNSLEERVKVFGK</sequence>
<keyword evidence="5" id="KW-0560">Oxidoreductase</keyword>
<evidence type="ECO:0000256" key="1">
    <source>
        <dbReference type="ARBA" id="ARBA00004123"/>
    </source>
</evidence>
<dbReference type="InterPro" id="IPR000415">
    <property type="entry name" value="Nitroreductase-like"/>
</dbReference>
<proteinExistence type="inferred from homology"/>
<keyword evidence="9" id="KW-1185">Reference proteome</keyword>
<evidence type="ECO:0000313" key="8">
    <source>
        <dbReference type="EMBL" id="KZT58372.1"/>
    </source>
</evidence>
<accession>A0A165GR66</accession>
<dbReference type="STRING" id="1353952.A0A165GR66"/>
<dbReference type="GO" id="GO:0005737">
    <property type="term" value="C:cytoplasm"/>
    <property type="evidence" value="ECO:0007669"/>
    <property type="project" value="UniProtKB-SubCell"/>
</dbReference>
<evidence type="ECO:0000256" key="4">
    <source>
        <dbReference type="ARBA" id="ARBA00022490"/>
    </source>
</evidence>
<dbReference type="Pfam" id="PF00881">
    <property type="entry name" value="Nitroreductase"/>
    <property type="match status" value="1"/>
</dbReference>
<name>A0A165GR66_9BASI</name>
<dbReference type="AlphaFoldDB" id="A0A165GR66"/>
<dbReference type="OrthoDB" id="2138173at2759"/>
<protein>
    <submittedName>
        <fullName evidence="8">Nitroreductase</fullName>
    </submittedName>
</protein>
<dbReference type="GO" id="GO:0034599">
    <property type="term" value="P:cellular response to oxidative stress"/>
    <property type="evidence" value="ECO:0007669"/>
    <property type="project" value="InterPro"/>
</dbReference>
<dbReference type="FunFam" id="3.40.109.10:FF:000001">
    <property type="entry name" value="Nitroreductase family"/>
    <property type="match status" value="1"/>
</dbReference>
<dbReference type="InParanoid" id="A0A165GR66"/>
<keyword evidence="6" id="KW-0539">Nucleus</keyword>
<dbReference type="GO" id="GO:0016491">
    <property type="term" value="F:oxidoreductase activity"/>
    <property type="evidence" value="ECO:0007669"/>
    <property type="project" value="UniProtKB-KW"/>
</dbReference>
<evidence type="ECO:0000313" key="9">
    <source>
        <dbReference type="Proteomes" id="UP000076842"/>
    </source>
</evidence>
<dbReference type="SUPFAM" id="SSF55469">
    <property type="entry name" value="FMN-dependent nitroreductase-like"/>
    <property type="match status" value="1"/>
</dbReference>
<dbReference type="CDD" id="cd02140">
    <property type="entry name" value="Frm2-like"/>
    <property type="match status" value="1"/>
</dbReference>
<evidence type="ECO:0000256" key="6">
    <source>
        <dbReference type="ARBA" id="ARBA00023242"/>
    </source>
</evidence>
<reference evidence="8 9" key="1">
    <citation type="journal article" date="2016" name="Mol. Biol. Evol.">
        <title>Comparative Genomics of Early-Diverging Mushroom-Forming Fungi Provides Insights into the Origins of Lignocellulose Decay Capabilities.</title>
        <authorList>
            <person name="Nagy L.G."/>
            <person name="Riley R."/>
            <person name="Tritt A."/>
            <person name="Adam C."/>
            <person name="Daum C."/>
            <person name="Floudas D."/>
            <person name="Sun H."/>
            <person name="Yadav J.S."/>
            <person name="Pangilinan J."/>
            <person name="Larsson K.H."/>
            <person name="Matsuura K."/>
            <person name="Barry K."/>
            <person name="Labutti K."/>
            <person name="Kuo R."/>
            <person name="Ohm R.A."/>
            <person name="Bhattacharya S.S."/>
            <person name="Shirouzu T."/>
            <person name="Yoshinaga Y."/>
            <person name="Martin F.M."/>
            <person name="Grigoriev I.V."/>
            <person name="Hibbett D.S."/>
        </authorList>
    </citation>
    <scope>NUCLEOTIDE SEQUENCE [LARGE SCALE GENOMIC DNA]</scope>
    <source>
        <strain evidence="8 9">HHB12733</strain>
    </source>
</reference>
<dbReference type="GO" id="GO:0005634">
    <property type="term" value="C:nucleus"/>
    <property type="evidence" value="ECO:0007669"/>
    <property type="project" value="UniProtKB-SubCell"/>
</dbReference>
<comment type="subcellular location">
    <subcellularLocation>
        <location evidence="2">Cytoplasm</location>
    </subcellularLocation>
    <subcellularLocation>
        <location evidence="1">Nucleus</location>
    </subcellularLocation>
</comment>
<evidence type="ECO:0000256" key="3">
    <source>
        <dbReference type="ARBA" id="ARBA00007118"/>
    </source>
</evidence>
<dbReference type="InterPro" id="IPR033877">
    <property type="entry name" value="Frm2/Hbn1"/>
</dbReference>
<evidence type="ECO:0000259" key="7">
    <source>
        <dbReference type="Pfam" id="PF00881"/>
    </source>
</evidence>
<dbReference type="EMBL" id="KV423952">
    <property type="protein sequence ID" value="KZT58372.1"/>
    <property type="molecule type" value="Genomic_DNA"/>
</dbReference>
<organism evidence="8 9">
    <name type="scientific">Calocera cornea HHB12733</name>
    <dbReference type="NCBI Taxonomy" id="1353952"/>
    <lineage>
        <taxon>Eukaryota</taxon>
        <taxon>Fungi</taxon>
        <taxon>Dikarya</taxon>
        <taxon>Basidiomycota</taxon>
        <taxon>Agaricomycotina</taxon>
        <taxon>Dacrymycetes</taxon>
        <taxon>Dacrymycetales</taxon>
        <taxon>Dacrymycetaceae</taxon>
        <taxon>Calocera</taxon>
    </lineage>
</organism>
<dbReference type="PANTHER" id="PTHR43035">
    <property type="entry name" value="FATTY ACID REPRESSION MUTANT PROTEIN 2-RELATED"/>
    <property type="match status" value="1"/>
</dbReference>
<dbReference type="PANTHER" id="PTHR43035:SF1">
    <property type="entry name" value="FATTY ACID REPRESSION MUTANT PROTEIN 2-RELATED"/>
    <property type="match status" value="1"/>
</dbReference>
<comment type="similarity">
    <text evidence="3">Belongs to the nitroreductase family.</text>
</comment>
<evidence type="ECO:0000256" key="5">
    <source>
        <dbReference type="ARBA" id="ARBA00023002"/>
    </source>
</evidence>
<dbReference type="Proteomes" id="UP000076842">
    <property type="component" value="Unassembled WGS sequence"/>
</dbReference>